<dbReference type="AlphaFoldDB" id="A0A0J9FVW6"/>
<organism evidence="1 2">
    <name type="scientific">Sphingobium yanoikuyae</name>
    <name type="common">Sphingomonas yanoikuyae</name>
    <dbReference type="NCBI Taxonomy" id="13690"/>
    <lineage>
        <taxon>Bacteria</taxon>
        <taxon>Pseudomonadati</taxon>
        <taxon>Pseudomonadota</taxon>
        <taxon>Alphaproteobacteria</taxon>
        <taxon>Sphingomonadales</taxon>
        <taxon>Sphingomonadaceae</taxon>
        <taxon>Sphingobium</taxon>
    </lineage>
</organism>
<gene>
    <name evidence="1" type="ORF">BV87_02780</name>
</gene>
<dbReference type="RefSeq" id="WP_048936863.1">
    <property type="nucleotide sequence ID" value="NZ_CP020925.1"/>
</dbReference>
<dbReference type="Proteomes" id="UP000037029">
    <property type="component" value="Chromosome"/>
</dbReference>
<sequence length="67" mass="7786">MPTVEVFEKDEMTPLFQGDFSFLPRIGEYISKDAGGYFDYYNVVEVWHREEGATGVFRACIRVEIND</sequence>
<name>A0A0J9FVW6_SPHYA</name>
<reference evidence="1 2" key="1">
    <citation type="submission" date="2017-04" db="EMBL/GenBank/DDBJ databases">
        <title>Characterization, genome and methylation analysis of a phthalic acid esters degrading strain Sphingobium yanoikuyae SHJ.</title>
        <authorList>
            <person name="Feng L."/>
        </authorList>
    </citation>
    <scope>NUCLEOTIDE SEQUENCE [LARGE SCALE GENOMIC DNA]</scope>
    <source>
        <strain evidence="1 2">SHJ</strain>
    </source>
</reference>
<evidence type="ECO:0000313" key="1">
    <source>
        <dbReference type="EMBL" id="ATP21362.1"/>
    </source>
</evidence>
<dbReference type="EMBL" id="CP020925">
    <property type="protein sequence ID" value="ATP21362.1"/>
    <property type="molecule type" value="Genomic_DNA"/>
</dbReference>
<proteinExistence type="predicted"/>
<protein>
    <submittedName>
        <fullName evidence="1">Uncharacterized protein</fullName>
    </submittedName>
</protein>
<evidence type="ECO:0000313" key="2">
    <source>
        <dbReference type="Proteomes" id="UP000037029"/>
    </source>
</evidence>
<accession>A0A0J9FVW6</accession>